<feature type="domain" description="Rhodanese" evidence="2">
    <location>
        <begin position="566"/>
        <end position="664"/>
    </location>
</feature>
<feature type="domain" description="Rhodanese" evidence="2">
    <location>
        <begin position="417"/>
        <end position="498"/>
    </location>
</feature>
<feature type="domain" description="Rhodanese" evidence="2">
    <location>
        <begin position="141"/>
        <end position="232"/>
    </location>
</feature>
<keyword evidence="1" id="KW-0677">Repeat</keyword>
<keyword evidence="3" id="KW-0808">Transferase</keyword>
<dbReference type="SMART" id="SM00450">
    <property type="entry name" value="RHOD"/>
    <property type="match status" value="8"/>
</dbReference>
<dbReference type="GO" id="GO:0016740">
    <property type="term" value="F:transferase activity"/>
    <property type="evidence" value="ECO:0007669"/>
    <property type="project" value="UniProtKB-KW"/>
</dbReference>
<evidence type="ECO:0000256" key="1">
    <source>
        <dbReference type="ARBA" id="ARBA00022737"/>
    </source>
</evidence>
<dbReference type="PANTHER" id="PTHR43855:SF1">
    <property type="entry name" value="THIOSULFATE SULFURTRANSFERASE"/>
    <property type="match status" value="1"/>
</dbReference>
<dbReference type="PROSITE" id="PS50206">
    <property type="entry name" value="RHODANESE_3"/>
    <property type="match status" value="8"/>
</dbReference>
<dbReference type="InterPro" id="IPR001763">
    <property type="entry name" value="Rhodanese-like_dom"/>
</dbReference>
<feature type="domain" description="Rhodanese" evidence="2">
    <location>
        <begin position="835"/>
        <end position="933"/>
    </location>
</feature>
<dbReference type="Pfam" id="PF00581">
    <property type="entry name" value="Rhodanese"/>
    <property type="match status" value="7"/>
</dbReference>
<dbReference type="PANTHER" id="PTHR43855">
    <property type="entry name" value="THIOSULFATE SULFURTRANSFERASE"/>
    <property type="match status" value="1"/>
</dbReference>
<proteinExistence type="predicted"/>
<feature type="domain" description="Rhodanese" evidence="2">
    <location>
        <begin position="18"/>
        <end position="108"/>
    </location>
</feature>
<organism evidence="3 4">
    <name type="scientific">Pandoraea cepalis</name>
    <dbReference type="NCBI Taxonomy" id="2508294"/>
    <lineage>
        <taxon>Bacteria</taxon>
        <taxon>Pseudomonadati</taxon>
        <taxon>Pseudomonadota</taxon>
        <taxon>Betaproteobacteria</taxon>
        <taxon>Burkholderiales</taxon>
        <taxon>Burkholderiaceae</taxon>
        <taxon>Pandoraea</taxon>
    </lineage>
</organism>
<evidence type="ECO:0000313" key="4">
    <source>
        <dbReference type="Proteomes" id="UP000396788"/>
    </source>
</evidence>
<dbReference type="InterPro" id="IPR051126">
    <property type="entry name" value="Thiosulfate_sulfurtransferase"/>
</dbReference>
<feature type="domain" description="Rhodanese" evidence="2">
    <location>
        <begin position="288"/>
        <end position="366"/>
    </location>
</feature>
<dbReference type="InterPro" id="IPR036873">
    <property type="entry name" value="Rhodanese-like_dom_sf"/>
</dbReference>
<dbReference type="SUPFAM" id="SSF52821">
    <property type="entry name" value="Rhodanese/Cell cycle control phosphatase"/>
    <property type="match status" value="8"/>
</dbReference>
<dbReference type="AlphaFoldDB" id="A0A5E4RDC2"/>
<sequence length="1086" mass="117433">MMHLDDVSIEQLKQWLAGSDEFALIDVGEEGEFGLGHLLRAINVPYSRLELLVPPLVPRRSCPILLIDHGNGIASRARERLRAFGYSQLGVVRGGVPAWRAAGNEVFQGIYVPSKAFGEWVEHTFDTPSIDAGQLAELLDANAEVIVLDPRTEAEHAARHVPSAVSCPGGELVYRFDDLVSSPDTLVVVACGGRTRGIVGAQTLINSGVPNRVVALADGNHGWRLAGFELEVGMHRRFPSVSEAGSARAAERAREVARRFDIARIERSTFDDWMSEAQQARRTTYAFDVRTPQEFACGHLPGTRSAPGGQLIQATDQWVGTLNARVVLIDSDNARATMTAHWLKHMGWDVYVLTDAFGVDAPSSDAAQVNGYAVGADAADRAARVEREWSAGVRGAPEISPVDAVARIRAGALAVSFDSSADYLAAHPPGAVWANRARLDEIKAHVRNDRPLVLFSSDAATAHLAALDLAEVAGEGVSVAVVAGGLRAWRDQGLPIEASPDSALSQDARVDVLYWANDRRQGNADAMRAYLDWEKHLLAQVAADGYSFGLGGRSIDAPTLKRWLHDGDEIALFDVREHGQYGEGHPLFAVSLPYSRLEIDVERLAPRKDVRVVIFDSGSESRDDGAPSVAARASQRLAALGYTKVHVLNGGMHAWRDAGLNVFSGVNVPSKVFGELIEHAYDTPRVSADELVAWRTSGRNVLLLDGRPIDEHRKMSVPGSICVPNGELALRVDDLPGSKEAILVVHCAGRTRSIVGAQTLINLGWPKDRVLALENGTQGWYLADHALEHGDERRYSDTVSPATLAAAQVASAALAERFGVQSIDADAVVRWQAEGEYSVFLFDVRTADEYAAGSLPGARHVPGGQLVHATDRYVGVRHAKVIVFDDDDARAPVIASWLRQLGHDAYVLSAGVRSGLTLPRPDRWRAHALPGIDASELSARRYDAQACVVDVRSSMAFRRAHVAGAIWSIRPRLATVALPSDRADVVLVADDDAVAALAAAELLARRDVSSVSVLTGGFATWAAAGLPCESSPDQPSDQACIDFLFFVHDRHEGNREAARRYLEWETGLIGQLDADELAEFDMRGGR</sequence>
<accession>A0A5E4RDC2</accession>
<reference evidence="3 4" key="1">
    <citation type="submission" date="2019-08" db="EMBL/GenBank/DDBJ databases">
        <authorList>
            <person name="Peeters C."/>
        </authorList>
    </citation>
    <scope>NUCLEOTIDE SEQUENCE [LARGE SCALE GENOMIC DNA]</scope>
    <source>
        <strain evidence="3 4">LMG 31107</strain>
    </source>
</reference>
<gene>
    <name evidence="3" type="ORF">PCE31107_00122</name>
</gene>
<feature type="domain" description="Rhodanese" evidence="2">
    <location>
        <begin position="697"/>
        <end position="789"/>
    </location>
</feature>
<dbReference type="Proteomes" id="UP000396788">
    <property type="component" value="Unassembled WGS sequence"/>
</dbReference>
<feature type="domain" description="Rhodanese" evidence="2">
    <location>
        <begin position="942"/>
        <end position="1030"/>
    </location>
</feature>
<dbReference type="Gene3D" id="3.40.250.10">
    <property type="entry name" value="Rhodanese-like domain"/>
    <property type="match status" value="8"/>
</dbReference>
<evidence type="ECO:0000259" key="2">
    <source>
        <dbReference type="PROSITE" id="PS50206"/>
    </source>
</evidence>
<dbReference type="EMBL" id="CABPRY010000001">
    <property type="protein sequence ID" value="VVD61376.1"/>
    <property type="molecule type" value="Genomic_DNA"/>
</dbReference>
<evidence type="ECO:0000313" key="3">
    <source>
        <dbReference type="EMBL" id="VVD61376.1"/>
    </source>
</evidence>
<name>A0A5E4RDC2_9BURK</name>
<protein>
    <submittedName>
        <fullName evidence="3">Sulfurtransferase</fullName>
    </submittedName>
</protein>